<dbReference type="PANTHER" id="PTHR16092">
    <property type="entry name" value="SEC3/SYNTAXIN-RELATED"/>
    <property type="match status" value="1"/>
</dbReference>
<dbReference type="Proteomes" id="UP000681967">
    <property type="component" value="Unassembled WGS sequence"/>
</dbReference>
<dbReference type="Proteomes" id="UP000676336">
    <property type="component" value="Unassembled WGS sequence"/>
</dbReference>
<dbReference type="EMBL" id="CAJOBJ010344135">
    <property type="protein sequence ID" value="CAF5198914.1"/>
    <property type="molecule type" value="Genomic_DNA"/>
</dbReference>
<name>A0A8S3IK27_9BILA</name>
<dbReference type="EMBL" id="CAJOBH010243471">
    <property type="protein sequence ID" value="CAF5117267.1"/>
    <property type="molecule type" value="Genomic_DNA"/>
</dbReference>
<evidence type="ECO:0000313" key="5">
    <source>
        <dbReference type="Proteomes" id="UP000681720"/>
    </source>
</evidence>
<gene>
    <name evidence="2" type="ORF">BYL167_LOCUS66542</name>
    <name evidence="3" type="ORF">GIL414_LOCUS75903</name>
    <name evidence="4" type="ORF">SMN809_LOCUS81562</name>
</gene>
<dbReference type="Proteomes" id="UP000681720">
    <property type="component" value="Unassembled WGS sequence"/>
</dbReference>
<dbReference type="GO" id="GO:0005886">
    <property type="term" value="C:plasma membrane"/>
    <property type="evidence" value="ECO:0007669"/>
    <property type="project" value="TreeGrafter"/>
</dbReference>
<dbReference type="EMBL" id="CAJOBI010348729">
    <property type="protein sequence ID" value="CAF5219738.1"/>
    <property type="molecule type" value="Genomic_DNA"/>
</dbReference>
<evidence type="ECO:0000259" key="1">
    <source>
        <dbReference type="Pfam" id="PF20654"/>
    </source>
</evidence>
<dbReference type="PANTHER" id="PTHR16092:SF14">
    <property type="entry name" value="EXOCYST COMPLEX COMPONENT 1 ISOFORM X1"/>
    <property type="match status" value="1"/>
</dbReference>
<feature type="domain" description="Exocyst complex component Sec3 C-terminal" evidence="1">
    <location>
        <begin position="8"/>
        <end position="86"/>
    </location>
</feature>
<reference evidence="3" key="1">
    <citation type="submission" date="2021-02" db="EMBL/GenBank/DDBJ databases">
        <authorList>
            <person name="Nowell W R."/>
        </authorList>
    </citation>
    <scope>NUCLEOTIDE SEQUENCE</scope>
</reference>
<evidence type="ECO:0000313" key="3">
    <source>
        <dbReference type="EMBL" id="CAF5198914.1"/>
    </source>
</evidence>
<dbReference type="InterPro" id="IPR048628">
    <property type="entry name" value="Sec3_C"/>
</dbReference>
<dbReference type="GO" id="GO:0000145">
    <property type="term" value="C:exocyst"/>
    <property type="evidence" value="ECO:0007669"/>
    <property type="project" value="TreeGrafter"/>
</dbReference>
<sequence length="86" mass="10396">MQHIMGLRKLSALDTEKQEARKCYNAAKADYEREYCRVPFERLHNFFERVDEIRKRLAKDEDVQFQSDCSIVELRRLVRDHPPKEV</sequence>
<dbReference type="Pfam" id="PF20654">
    <property type="entry name" value="Sec3_C-term"/>
    <property type="match status" value="1"/>
</dbReference>
<dbReference type="AlphaFoldDB" id="A0A8S3IK27"/>
<dbReference type="GO" id="GO:0006893">
    <property type="term" value="P:Golgi to plasma membrane transport"/>
    <property type="evidence" value="ECO:0007669"/>
    <property type="project" value="TreeGrafter"/>
</dbReference>
<evidence type="ECO:0000313" key="4">
    <source>
        <dbReference type="EMBL" id="CAF5219738.1"/>
    </source>
</evidence>
<accession>A0A8S3IK27</accession>
<protein>
    <recommendedName>
        <fullName evidence="1">Exocyst complex component Sec3 C-terminal domain-containing protein</fullName>
    </recommendedName>
</protein>
<dbReference type="GO" id="GO:0006887">
    <property type="term" value="P:exocytosis"/>
    <property type="evidence" value="ECO:0007669"/>
    <property type="project" value="TreeGrafter"/>
</dbReference>
<organism evidence="3 5">
    <name type="scientific">Rotaria magnacalcarata</name>
    <dbReference type="NCBI Taxonomy" id="392030"/>
    <lineage>
        <taxon>Eukaryota</taxon>
        <taxon>Metazoa</taxon>
        <taxon>Spiralia</taxon>
        <taxon>Gnathifera</taxon>
        <taxon>Rotifera</taxon>
        <taxon>Eurotatoria</taxon>
        <taxon>Bdelloidea</taxon>
        <taxon>Philodinida</taxon>
        <taxon>Philodinidae</taxon>
        <taxon>Rotaria</taxon>
    </lineage>
</organism>
<comment type="caution">
    <text evidence="3">The sequence shown here is derived from an EMBL/GenBank/DDBJ whole genome shotgun (WGS) entry which is preliminary data.</text>
</comment>
<proteinExistence type="predicted"/>
<evidence type="ECO:0000313" key="2">
    <source>
        <dbReference type="EMBL" id="CAF5117267.1"/>
    </source>
</evidence>
<dbReference type="GO" id="GO:0005546">
    <property type="term" value="F:phosphatidylinositol-4,5-bisphosphate binding"/>
    <property type="evidence" value="ECO:0007669"/>
    <property type="project" value="TreeGrafter"/>
</dbReference>